<dbReference type="Proteomes" id="UP000590218">
    <property type="component" value="Unassembled WGS sequence"/>
</dbReference>
<dbReference type="EMBL" id="JACARL010000031">
    <property type="protein sequence ID" value="NWE81625.1"/>
    <property type="molecule type" value="Genomic_DNA"/>
</dbReference>
<protein>
    <submittedName>
        <fullName evidence="1">Sce7726 family protein</fullName>
    </submittedName>
</protein>
<evidence type="ECO:0000313" key="3">
    <source>
        <dbReference type="Proteomes" id="UP000563268"/>
    </source>
</evidence>
<name>A0A7Y8BDE5_9PSED</name>
<sequence>MLRSGKGTEVREQAAIARIFTAAVFHEMVKKGQSPIFARLVKELAVEVDKYTWSVGRILDELFDLLKRKSFRNEYAYKTAVAQKVLLGSHSLRTASLVDEFRVGKNKADIVMLNGTSTAYEIKSDRDKLDRLYSQVVSYSEVFASVTVLCAERHLEAVVSIVPDFVGVSVLTDRYQISTFRKSLCDPSRTISSSIFKAITQREAVEVLKNLDVRVPSLPNTQMHSALDREFVKIPSAIVHDEMVRVLKSTRNLSGLSESVRSLPASIRFFALTVPLTERTKGNLLDAIDTPLMEALKWG</sequence>
<comment type="caution">
    <text evidence="1">The sequence shown here is derived from an EMBL/GenBank/DDBJ whole genome shotgun (WGS) entry which is preliminary data.</text>
</comment>
<organism evidence="1 3">
    <name type="scientific">Pseudomonas edaphica</name>
    <dbReference type="NCBI Taxonomy" id="2006980"/>
    <lineage>
        <taxon>Bacteria</taxon>
        <taxon>Pseudomonadati</taxon>
        <taxon>Pseudomonadota</taxon>
        <taxon>Gammaproteobacteria</taxon>
        <taxon>Pseudomonadales</taxon>
        <taxon>Pseudomonadaceae</taxon>
        <taxon>Pseudomonas</taxon>
    </lineage>
</organism>
<gene>
    <name evidence="1" type="ORF">HX788_01875</name>
    <name evidence="2" type="ORF">HX795_05915</name>
</gene>
<dbReference type="AlphaFoldDB" id="A0A7Y8BDE5"/>
<dbReference type="Proteomes" id="UP000563268">
    <property type="component" value="Unassembled WGS sequence"/>
</dbReference>
<evidence type="ECO:0000313" key="2">
    <source>
        <dbReference type="EMBL" id="NWE81625.1"/>
    </source>
</evidence>
<reference evidence="3 4" key="1">
    <citation type="submission" date="2020-04" db="EMBL/GenBank/DDBJ databases">
        <title>Molecular characterization of pseudomonads from Agaricus bisporus reveal novel blotch 2 pathogens in Western Europe.</title>
        <authorList>
            <person name="Taparia T."/>
            <person name="Krijger M."/>
            <person name="Haynes E."/>
            <person name="Elpinstone J.G."/>
            <person name="Noble R."/>
            <person name="Van Der Wolf J."/>
        </authorList>
    </citation>
    <scope>NUCLEOTIDE SEQUENCE [LARGE SCALE GENOMIC DNA]</scope>
    <source>
        <strain evidence="2 4">K6002</strain>
        <strain evidence="1 3">K7002</strain>
    </source>
</reference>
<accession>A0A7Y8BDE5</accession>
<dbReference type="InterPro" id="IPR047729">
    <property type="entry name" value="Sce7726-like"/>
</dbReference>
<evidence type="ECO:0000313" key="1">
    <source>
        <dbReference type="EMBL" id="NWE05822.1"/>
    </source>
</evidence>
<dbReference type="EMBL" id="JACARM010000003">
    <property type="protein sequence ID" value="NWE05822.1"/>
    <property type="molecule type" value="Genomic_DNA"/>
</dbReference>
<dbReference type="NCBIfam" id="NF033832">
    <property type="entry name" value="sce7726_fam"/>
    <property type="match status" value="1"/>
</dbReference>
<dbReference type="RefSeq" id="WP_176991580.1">
    <property type="nucleotide sequence ID" value="NZ_JACARL010000031.1"/>
</dbReference>
<evidence type="ECO:0000313" key="4">
    <source>
        <dbReference type="Proteomes" id="UP000590218"/>
    </source>
</evidence>
<proteinExistence type="predicted"/>